<accession>A0A392RFC6</accession>
<feature type="region of interest" description="Disordered" evidence="1">
    <location>
        <begin position="1"/>
        <end position="47"/>
    </location>
</feature>
<sequence>MSKRLRSNSGKGVATTSHPATTPRKGKKAASSTKPVNYGPPRSSSKV</sequence>
<protein>
    <submittedName>
        <fullName evidence="2">Uncharacterized protein</fullName>
    </submittedName>
</protein>
<feature type="non-terminal residue" evidence="2">
    <location>
        <position position="47"/>
    </location>
</feature>
<comment type="caution">
    <text evidence="2">The sequence shown here is derived from an EMBL/GenBank/DDBJ whole genome shotgun (WGS) entry which is preliminary data.</text>
</comment>
<dbReference type="AlphaFoldDB" id="A0A392RFC6"/>
<feature type="compositionally biased region" description="Polar residues" evidence="1">
    <location>
        <begin position="7"/>
        <end position="20"/>
    </location>
</feature>
<reference evidence="2 3" key="1">
    <citation type="journal article" date="2018" name="Front. Plant Sci.">
        <title>Red Clover (Trifolium pratense) and Zigzag Clover (T. medium) - A Picture of Genomic Similarities and Differences.</title>
        <authorList>
            <person name="Dluhosova J."/>
            <person name="Istvanek J."/>
            <person name="Nedelnik J."/>
            <person name="Repkova J."/>
        </authorList>
    </citation>
    <scope>NUCLEOTIDE SEQUENCE [LARGE SCALE GENOMIC DNA]</scope>
    <source>
        <strain evidence="3">cv. 10/8</strain>
        <tissue evidence="2">Leaf</tissue>
    </source>
</reference>
<evidence type="ECO:0000256" key="1">
    <source>
        <dbReference type="SAM" id="MobiDB-lite"/>
    </source>
</evidence>
<dbReference type="EMBL" id="LXQA010216559">
    <property type="protein sequence ID" value="MCI34734.1"/>
    <property type="molecule type" value="Genomic_DNA"/>
</dbReference>
<organism evidence="2 3">
    <name type="scientific">Trifolium medium</name>
    <dbReference type="NCBI Taxonomy" id="97028"/>
    <lineage>
        <taxon>Eukaryota</taxon>
        <taxon>Viridiplantae</taxon>
        <taxon>Streptophyta</taxon>
        <taxon>Embryophyta</taxon>
        <taxon>Tracheophyta</taxon>
        <taxon>Spermatophyta</taxon>
        <taxon>Magnoliopsida</taxon>
        <taxon>eudicotyledons</taxon>
        <taxon>Gunneridae</taxon>
        <taxon>Pentapetalae</taxon>
        <taxon>rosids</taxon>
        <taxon>fabids</taxon>
        <taxon>Fabales</taxon>
        <taxon>Fabaceae</taxon>
        <taxon>Papilionoideae</taxon>
        <taxon>50 kb inversion clade</taxon>
        <taxon>NPAAA clade</taxon>
        <taxon>Hologalegina</taxon>
        <taxon>IRL clade</taxon>
        <taxon>Trifolieae</taxon>
        <taxon>Trifolium</taxon>
    </lineage>
</organism>
<proteinExistence type="predicted"/>
<evidence type="ECO:0000313" key="2">
    <source>
        <dbReference type="EMBL" id="MCI34734.1"/>
    </source>
</evidence>
<dbReference type="Proteomes" id="UP000265520">
    <property type="component" value="Unassembled WGS sequence"/>
</dbReference>
<keyword evidence="3" id="KW-1185">Reference proteome</keyword>
<name>A0A392RFC6_9FABA</name>
<evidence type="ECO:0000313" key="3">
    <source>
        <dbReference type="Proteomes" id="UP000265520"/>
    </source>
</evidence>